<name>A0A358HR83_9PROT</name>
<protein>
    <submittedName>
        <fullName evidence="1">Uncharacterized protein</fullName>
    </submittedName>
</protein>
<evidence type="ECO:0000313" key="1">
    <source>
        <dbReference type="EMBL" id="HBU97708.1"/>
    </source>
</evidence>
<dbReference type="EMBL" id="DOOG01000061">
    <property type="protein sequence ID" value="HBU97708.1"/>
    <property type="molecule type" value="Genomic_DNA"/>
</dbReference>
<evidence type="ECO:0000313" key="2">
    <source>
        <dbReference type="EMBL" id="HCW67941.1"/>
    </source>
</evidence>
<evidence type="ECO:0000313" key="4">
    <source>
        <dbReference type="Proteomes" id="UP000264753"/>
    </source>
</evidence>
<dbReference type="Proteomes" id="UP000264179">
    <property type="component" value="Unassembled WGS sequence"/>
</dbReference>
<reference evidence="3 4" key="1">
    <citation type="journal article" date="2018" name="Nat. Biotechnol.">
        <title>A standardized bacterial taxonomy based on genome phylogeny substantially revises the tree of life.</title>
        <authorList>
            <person name="Parks D.H."/>
            <person name="Chuvochina M."/>
            <person name="Waite D.W."/>
            <person name="Rinke C."/>
            <person name="Skarshewski A."/>
            <person name="Chaumeil P.A."/>
            <person name="Hugenholtz P."/>
        </authorList>
    </citation>
    <scope>NUCLEOTIDE SEQUENCE [LARGE SCALE GENOMIC DNA]</scope>
    <source>
        <strain evidence="1">UBA8707</strain>
        <strain evidence="2">UBA9881</strain>
    </source>
</reference>
<comment type="caution">
    <text evidence="1">The sequence shown here is derived from an EMBL/GenBank/DDBJ whole genome shotgun (WGS) entry which is preliminary data.</text>
</comment>
<sequence>MSDNINIQGAAALSICESLLLCLGDIGVLTEKDIIGILEDAAGAHSKENFSKEKHDYHHDVHDLIKQIIKGGNSVRHLK</sequence>
<proteinExistence type="predicted"/>
<dbReference type="AlphaFoldDB" id="A0A358HR83"/>
<gene>
    <name evidence="1" type="ORF">DEF21_07365</name>
    <name evidence="2" type="ORF">DHR80_12235</name>
</gene>
<dbReference type="Proteomes" id="UP000264753">
    <property type="component" value="Unassembled WGS sequence"/>
</dbReference>
<evidence type="ECO:0000313" key="3">
    <source>
        <dbReference type="Proteomes" id="UP000264179"/>
    </source>
</evidence>
<dbReference type="EMBL" id="DPOP01000096">
    <property type="protein sequence ID" value="HCW67941.1"/>
    <property type="molecule type" value="Genomic_DNA"/>
</dbReference>
<dbReference type="RefSeq" id="WP_276652460.1">
    <property type="nucleotide sequence ID" value="NZ_DOOG01000061.1"/>
</dbReference>
<accession>A0A358HR83</accession>
<organism evidence="1 4">
    <name type="scientific">Thalassospira lucentensis</name>
    <dbReference type="NCBI Taxonomy" id="168935"/>
    <lineage>
        <taxon>Bacteria</taxon>
        <taxon>Pseudomonadati</taxon>
        <taxon>Pseudomonadota</taxon>
        <taxon>Alphaproteobacteria</taxon>
        <taxon>Rhodospirillales</taxon>
        <taxon>Thalassospiraceae</taxon>
        <taxon>Thalassospira</taxon>
    </lineage>
</organism>